<dbReference type="Proteomes" id="UP000232722">
    <property type="component" value="Unassembled WGS sequence"/>
</dbReference>
<dbReference type="EMBL" id="LLXJ01001530">
    <property type="protein sequence ID" value="PKC01729.1"/>
    <property type="molecule type" value="Genomic_DNA"/>
</dbReference>
<protein>
    <submittedName>
        <fullName evidence="2">Uncharacterized protein</fullName>
    </submittedName>
</protein>
<comment type="caution">
    <text evidence="2">The sequence shown here is derived from an EMBL/GenBank/DDBJ whole genome shotgun (WGS) entry which is preliminary data.</text>
</comment>
<feature type="region of interest" description="Disordered" evidence="1">
    <location>
        <begin position="51"/>
        <end position="71"/>
    </location>
</feature>
<evidence type="ECO:0000313" key="2">
    <source>
        <dbReference type="EMBL" id="PKC01729.1"/>
    </source>
</evidence>
<proteinExistence type="predicted"/>
<organism evidence="2 3">
    <name type="scientific">Rhizophagus irregularis</name>
    <dbReference type="NCBI Taxonomy" id="588596"/>
    <lineage>
        <taxon>Eukaryota</taxon>
        <taxon>Fungi</taxon>
        <taxon>Fungi incertae sedis</taxon>
        <taxon>Mucoromycota</taxon>
        <taxon>Glomeromycotina</taxon>
        <taxon>Glomeromycetes</taxon>
        <taxon>Glomerales</taxon>
        <taxon>Glomeraceae</taxon>
        <taxon>Rhizophagus</taxon>
    </lineage>
</organism>
<reference evidence="2 3" key="1">
    <citation type="submission" date="2016-04" db="EMBL/GenBank/DDBJ databases">
        <title>Genome analyses suggest a sexual origin of heterokaryosis in a supposedly ancient asexual fungus.</title>
        <authorList>
            <person name="Ropars J."/>
            <person name="Sedzielewska K."/>
            <person name="Noel J."/>
            <person name="Charron P."/>
            <person name="Farinelli L."/>
            <person name="Marton T."/>
            <person name="Kruger M."/>
            <person name="Pelin A."/>
            <person name="Brachmann A."/>
            <person name="Corradi N."/>
        </authorList>
    </citation>
    <scope>NUCLEOTIDE SEQUENCE [LARGE SCALE GENOMIC DNA]</scope>
    <source>
        <strain evidence="2 3">A5</strain>
    </source>
</reference>
<name>A0A2N0P4G5_9GLOM</name>
<evidence type="ECO:0000313" key="3">
    <source>
        <dbReference type="Proteomes" id="UP000232722"/>
    </source>
</evidence>
<feature type="compositionally biased region" description="Basic and acidic residues" evidence="1">
    <location>
        <begin position="54"/>
        <end position="71"/>
    </location>
</feature>
<sequence length="71" mass="8087">MITKSLLMILEIFTNITTIGRSNKLPAPAKVLIKDKEKEMVAIYLILFNTPLPGHERSKPSRRHSEDHVGF</sequence>
<gene>
    <name evidence="2" type="ORF">RhiirA5_504459</name>
</gene>
<reference evidence="2 3" key="2">
    <citation type="submission" date="2017-09" db="EMBL/GenBank/DDBJ databases">
        <title>Extensive intraspecific genome diversity in a model arbuscular mycorrhizal fungus.</title>
        <authorList>
            <person name="Chen E.C."/>
            <person name="Morin E."/>
            <person name="Beaudet D."/>
            <person name="Noel J."/>
            <person name="Ndikumana S."/>
            <person name="Charron P."/>
            <person name="St-Onge C."/>
            <person name="Giorgi J."/>
            <person name="Grigoriev I.V."/>
            <person name="Roux C."/>
            <person name="Martin F.M."/>
            <person name="Corradi N."/>
        </authorList>
    </citation>
    <scope>NUCLEOTIDE SEQUENCE [LARGE SCALE GENOMIC DNA]</scope>
    <source>
        <strain evidence="2 3">A5</strain>
    </source>
</reference>
<dbReference type="AlphaFoldDB" id="A0A2N0P4G5"/>
<evidence type="ECO:0000256" key="1">
    <source>
        <dbReference type="SAM" id="MobiDB-lite"/>
    </source>
</evidence>
<accession>A0A2N0P4G5</accession>